<evidence type="ECO:0000313" key="4">
    <source>
        <dbReference type="EMBL" id="KAF5378925.1"/>
    </source>
</evidence>
<dbReference type="OrthoDB" id="2527908at2759"/>
<evidence type="ECO:0008006" key="6">
    <source>
        <dbReference type="Google" id="ProtNLM"/>
    </source>
</evidence>
<feature type="region of interest" description="Disordered" evidence="1">
    <location>
        <begin position="503"/>
        <end position="522"/>
    </location>
</feature>
<evidence type="ECO:0000256" key="3">
    <source>
        <dbReference type="SAM" id="SignalP"/>
    </source>
</evidence>
<keyword evidence="2" id="KW-1133">Transmembrane helix</keyword>
<protein>
    <recommendedName>
        <fullName evidence="6">Transmembrane protein</fullName>
    </recommendedName>
</protein>
<dbReference type="EMBL" id="JAACJN010000073">
    <property type="protein sequence ID" value="KAF5378925.1"/>
    <property type="molecule type" value="Genomic_DNA"/>
</dbReference>
<gene>
    <name evidence="4" type="ORF">D9757_008740</name>
</gene>
<keyword evidence="2" id="KW-0812">Transmembrane</keyword>
<sequence>MFPSFKHEMERHSFSTIFRPRSRSIASFLLLSLGLTRTAYAQMPPDQNLFQWKFANNFLSYSLPSCQTFGIIVEPVNATNLTQAFPPFYMLAWEIGGTPRTTLLGTDNSSLSWQVDHPVGTSLMLNVVDSRGNGGGITPQAFTVLTGQSTQCITRGNDTSFTVTANVTESLETCQPWGLRIKGGIPPYNISFAQFSSPIVTNVTVQSPSDAFTFINRATAGFTLLAAVSDITGRYAFGTPTVMPTGSYDVTCAGLNSAAGNATLLDQQQKAAASAITRAKQKRTATLAGVLTPLFVLFFGSAVFFGYRFYTKQQRIRRELQPEPMSIPEPKAVEEASATIAAAGRPTANRISSIKSSDARRSPPRNYTQNPFLTEAERSMGTSEDLPIIVLPSDGVHPSTSAGRRGFNAAFPTSSVRRSVTKAVEAGINLNLPQNSSAAGPSGSSNPIPMERSRSAQVTGSGAMASSVLMPARSASLNAVVGQSMGGEAEYIFQHEDAERLVRELPPPYERSRPPPDVPQSP</sequence>
<organism evidence="4 5">
    <name type="scientific">Collybiopsis confluens</name>
    <dbReference type="NCBI Taxonomy" id="2823264"/>
    <lineage>
        <taxon>Eukaryota</taxon>
        <taxon>Fungi</taxon>
        <taxon>Dikarya</taxon>
        <taxon>Basidiomycota</taxon>
        <taxon>Agaricomycotina</taxon>
        <taxon>Agaricomycetes</taxon>
        <taxon>Agaricomycetidae</taxon>
        <taxon>Agaricales</taxon>
        <taxon>Marasmiineae</taxon>
        <taxon>Omphalotaceae</taxon>
        <taxon>Collybiopsis</taxon>
    </lineage>
</organism>
<evidence type="ECO:0000256" key="1">
    <source>
        <dbReference type="SAM" id="MobiDB-lite"/>
    </source>
</evidence>
<feature type="region of interest" description="Disordered" evidence="1">
    <location>
        <begin position="432"/>
        <end position="462"/>
    </location>
</feature>
<keyword evidence="5" id="KW-1185">Reference proteome</keyword>
<feature type="signal peptide" evidence="3">
    <location>
        <begin position="1"/>
        <end position="41"/>
    </location>
</feature>
<proteinExistence type="predicted"/>
<evidence type="ECO:0000256" key="2">
    <source>
        <dbReference type="SAM" id="Phobius"/>
    </source>
</evidence>
<feature type="compositionally biased region" description="Pro residues" evidence="1">
    <location>
        <begin position="505"/>
        <end position="522"/>
    </location>
</feature>
<feature type="compositionally biased region" description="Low complexity" evidence="1">
    <location>
        <begin position="435"/>
        <end position="447"/>
    </location>
</feature>
<evidence type="ECO:0000313" key="5">
    <source>
        <dbReference type="Proteomes" id="UP000518752"/>
    </source>
</evidence>
<feature type="chain" id="PRO_5034500757" description="Transmembrane protein" evidence="3">
    <location>
        <begin position="42"/>
        <end position="522"/>
    </location>
</feature>
<name>A0A8H5H961_9AGAR</name>
<reference evidence="4 5" key="1">
    <citation type="journal article" date="2020" name="ISME J.">
        <title>Uncovering the hidden diversity of litter-decomposition mechanisms in mushroom-forming fungi.</title>
        <authorList>
            <person name="Floudas D."/>
            <person name="Bentzer J."/>
            <person name="Ahren D."/>
            <person name="Johansson T."/>
            <person name="Persson P."/>
            <person name="Tunlid A."/>
        </authorList>
    </citation>
    <scope>NUCLEOTIDE SEQUENCE [LARGE SCALE GENOMIC DNA]</scope>
    <source>
        <strain evidence="4 5">CBS 406.79</strain>
    </source>
</reference>
<comment type="caution">
    <text evidence="4">The sequence shown here is derived from an EMBL/GenBank/DDBJ whole genome shotgun (WGS) entry which is preliminary data.</text>
</comment>
<feature type="transmembrane region" description="Helical" evidence="2">
    <location>
        <begin position="287"/>
        <end position="310"/>
    </location>
</feature>
<feature type="region of interest" description="Disordered" evidence="1">
    <location>
        <begin position="344"/>
        <end position="372"/>
    </location>
</feature>
<accession>A0A8H5H961</accession>
<keyword evidence="2" id="KW-0472">Membrane</keyword>
<keyword evidence="3" id="KW-0732">Signal</keyword>
<dbReference type="Proteomes" id="UP000518752">
    <property type="component" value="Unassembled WGS sequence"/>
</dbReference>
<dbReference type="AlphaFoldDB" id="A0A8H5H961"/>